<evidence type="ECO:0000256" key="1">
    <source>
        <dbReference type="SAM" id="Phobius"/>
    </source>
</evidence>
<evidence type="ECO:0000313" key="2">
    <source>
        <dbReference type="EMBL" id="EFZ11408.1"/>
    </source>
</evidence>
<keyword evidence="1" id="KW-0472">Membrane</keyword>
<feature type="non-terminal residue" evidence="2">
    <location>
        <position position="59"/>
    </location>
</feature>
<dbReference type="EMBL" id="GL768412">
    <property type="protein sequence ID" value="EFZ11408.1"/>
    <property type="molecule type" value="Genomic_DNA"/>
</dbReference>
<proteinExistence type="predicted"/>
<name>E9J6Z5_SOLIN</name>
<dbReference type="AlphaFoldDB" id="E9J6Z5"/>
<organism>
    <name type="scientific">Solenopsis invicta</name>
    <name type="common">Red imported fire ant</name>
    <name type="synonym">Solenopsis wagneri</name>
    <dbReference type="NCBI Taxonomy" id="13686"/>
    <lineage>
        <taxon>Eukaryota</taxon>
        <taxon>Metazoa</taxon>
        <taxon>Ecdysozoa</taxon>
        <taxon>Arthropoda</taxon>
        <taxon>Hexapoda</taxon>
        <taxon>Insecta</taxon>
        <taxon>Pterygota</taxon>
        <taxon>Neoptera</taxon>
        <taxon>Endopterygota</taxon>
        <taxon>Hymenoptera</taxon>
        <taxon>Apocrita</taxon>
        <taxon>Aculeata</taxon>
        <taxon>Formicoidea</taxon>
        <taxon>Formicidae</taxon>
        <taxon>Myrmicinae</taxon>
        <taxon>Solenopsis</taxon>
    </lineage>
</organism>
<keyword evidence="1" id="KW-1133">Transmembrane helix</keyword>
<accession>E9J6Z5</accession>
<dbReference type="HOGENOM" id="CLU_2963732_0_0_1"/>
<feature type="transmembrane region" description="Helical" evidence="1">
    <location>
        <begin position="12"/>
        <end position="38"/>
    </location>
</feature>
<gene>
    <name evidence="2" type="ORF">SINV_06908</name>
</gene>
<reference evidence="2" key="1">
    <citation type="journal article" date="2011" name="Proc. Natl. Acad. Sci. U.S.A.">
        <title>The genome of the fire ant Solenopsis invicta.</title>
        <authorList>
            <person name="Wurm Y."/>
            <person name="Wang J."/>
            <person name="Riba-Grognuz O."/>
            <person name="Corona M."/>
            <person name="Nygaard S."/>
            <person name="Hunt B.G."/>
            <person name="Ingram K.K."/>
            <person name="Falquet L."/>
            <person name="Nipitwattanaphon M."/>
            <person name="Gotzek D."/>
            <person name="Dijkstra M.B."/>
            <person name="Oettler J."/>
            <person name="Comtesse F."/>
            <person name="Shih C.J."/>
            <person name="Wu W.J."/>
            <person name="Yang C.C."/>
            <person name="Thomas J."/>
            <person name="Beaudoing E."/>
            <person name="Pradervand S."/>
            <person name="Flegel V."/>
            <person name="Cook E.D."/>
            <person name="Fabbretti R."/>
            <person name="Stockinger H."/>
            <person name="Long L."/>
            <person name="Farmerie W.G."/>
            <person name="Oakey J."/>
            <person name="Boomsma J.J."/>
            <person name="Pamilo P."/>
            <person name="Yi S.V."/>
            <person name="Heinze J."/>
            <person name="Goodisman M.A."/>
            <person name="Farinelli L."/>
            <person name="Harshman K."/>
            <person name="Hulo N."/>
            <person name="Cerutti L."/>
            <person name="Xenarios I."/>
            <person name="Shoemaker D."/>
            <person name="Keller L."/>
        </authorList>
    </citation>
    <scope>NUCLEOTIDE SEQUENCE [LARGE SCALE GENOMIC DNA]</scope>
</reference>
<keyword evidence="1" id="KW-0812">Transmembrane</keyword>
<sequence>MNAMDETFKNVLNSFVTITSMQVAFVEILIANGLAAYFRGKAIMDSKLEPGVMAAVGLS</sequence>
<protein>
    <submittedName>
        <fullName evidence="2">Uncharacterized protein</fullName>
    </submittedName>
</protein>